<feature type="region of interest" description="Disordered" evidence="2">
    <location>
        <begin position="124"/>
        <end position="158"/>
    </location>
</feature>
<feature type="domain" description="SWIM-type" evidence="3">
    <location>
        <begin position="857"/>
        <end position="895"/>
    </location>
</feature>
<dbReference type="SUPFAM" id="SSF50156">
    <property type="entry name" value="PDZ domain-like"/>
    <property type="match status" value="1"/>
</dbReference>
<keyword evidence="1" id="KW-0863">Zinc-finger</keyword>
<keyword evidence="1" id="KW-0479">Metal-binding</keyword>
<feature type="region of interest" description="Disordered" evidence="2">
    <location>
        <begin position="1100"/>
        <end position="1150"/>
    </location>
</feature>
<evidence type="ECO:0000313" key="4">
    <source>
        <dbReference type="EMBL" id="GFH48689.1"/>
    </source>
</evidence>
<feature type="compositionally biased region" description="Basic residues" evidence="2">
    <location>
        <begin position="1125"/>
        <end position="1143"/>
    </location>
</feature>
<dbReference type="GO" id="GO:0008270">
    <property type="term" value="F:zinc ion binding"/>
    <property type="evidence" value="ECO:0007669"/>
    <property type="project" value="UniProtKB-KW"/>
</dbReference>
<accession>A0AAD3CQ00</accession>
<organism evidence="4 5">
    <name type="scientific">Chaetoceros tenuissimus</name>
    <dbReference type="NCBI Taxonomy" id="426638"/>
    <lineage>
        <taxon>Eukaryota</taxon>
        <taxon>Sar</taxon>
        <taxon>Stramenopiles</taxon>
        <taxon>Ochrophyta</taxon>
        <taxon>Bacillariophyta</taxon>
        <taxon>Coscinodiscophyceae</taxon>
        <taxon>Chaetocerotophycidae</taxon>
        <taxon>Chaetocerotales</taxon>
        <taxon>Chaetocerotaceae</taxon>
        <taxon>Chaetoceros</taxon>
    </lineage>
</organism>
<evidence type="ECO:0000313" key="5">
    <source>
        <dbReference type="Proteomes" id="UP001054902"/>
    </source>
</evidence>
<reference evidence="4 5" key="1">
    <citation type="journal article" date="2021" name="Sci. Rep.">
        <title>The genome of the diatom Chaetoceros tenuissimus carries an ancient integrated fragment of an extant virus.</title>
        <authorList>
            <person name="Hongo Y."/>
            <person name="Kimura K."/>
            <person name="Takaki Y."/>
            <person name="Yoshida Y."/>
            <person name="Baba S."/>
            <person name="Kobayashi G."/>
            <person name="Nagasaki K."/>
            <person name="Hano T."/>
            <person name="Tomaru Y."/>
        </authorList>
    </citation>
    <scope>NUCLEOTIDE SEQUENCE [LARGE SCALE GENOMIC DNA]</scope>
    <source>
        <strain evidence="4 5">NIES-3715</strain>
    </source>
</reference>
<proteinExistence type="predicted"/>
<keyword evidence="5" id="KW-1185">Reference proteome</keyword>
<dbReference type="InterPro" id="IPR036034">
    <property type="entry name" value="PDZ_sf"/>
</dbReference>
<dbReference type="EMBL" id="BLLK01000029">
    <property type="protein sequence ID" value="GFH48689.1"/>
    <property type="molecule type" value="Genomic_DNA"/>
</dbReference>
<feature type="compositionally biased region" description="Basic and acidic residues" evidence="2">
    <location>
        <begin position="124"/>
        <end position="152"/>
    </location>
</feature>
<evidence type="ECO:0000256" key="2">
    <source>
        <dbReference type="SAM" id="MobiDB-lite"/>
    </source>
</evidence>
<keyword evidence="1" id="KW-0862">Zinc</keyword>
<sequence>MKEILDSVESYNSIEPWKGTLTLSGISLKSESTEEVTLVKEPVDIFSGVTDNKVIYYKRHMYNSSADWDDVITAIKNDCLMNGYSVNLNGAYCRKIDGEYVTTRGLYCTHRECYHTIIKNPKQEDVDPREQPVGRKRSLISDRKNQRTDGRKLTRQTSTTKSKVKCPFRFKIYYHKLGFVIIKPTEKYSCHLGHRKKLQGQTTLRKSEVTKEMKNRMIEDAGICMPISTTQRILNIRNLQRGPFINRQLVREFRASNILKNCVDGSIVKIGKNKGDMDLVMELLKKNNARVTYLAVQPKFGIDTSKSSNRISTKDTTIIASNPHLDEEIHDDMKEGTFVVHTSHEKLKLRVIRTEYSYLEIDYVHEESPLNGLVRQGDQIIALNGEELSGMCGTKFVELVGSLKKERKSITVWRGEKTANIHHLEQQGVLEERSLCQDLRSITGKDKIFTPNMYKELEETAHKYRKEALDPNERYHLYLSVAWMIPQNYYAALMWGSTLFIDSTFNVCVFSNFRQLSIVCKTTSGKALVICRIGLPHEKSYLFDYCLKSVIPSLMSNMFCKRIRTIISDGDIYLCRSISESIKDCYVNAIRLRCGWHIIYKGWENNVQPYLIFHEHCSPSNRDSFEKLIKSWINSWMKSSVSSQDEMETSKDLLLKWIVSSEVTENVCSKEVCDIIIKWIRTSVLPFEREFAFHYRKMVANESNYTCCIIEGTHNALKHNSLAVQRTDTLPIYVKKACDYDIMKLKEMQATVATNHEKRYLFGKSWMNELVENGALLTYSLIQWSENYVSQIWKLEDGLPIFAVLYHSTQDEDENPILSTDDVRMHIPRKTKTVGKEDISQTYEVPRSCPRFHHSWLVKMVRNENGTISLQCSCCMYPRDRLVCQHIIHVRHYHLKHLDWFEEDFSYSDYGVCWWKISYTLCFKPHGTHTKEELDLLHNLIDLVMNDNRYGPEIRPKDDRVDLNSKLLKHQWDENKKVGKSIQDASDCDPIGMITKSAFDRIKNWNVSKEYDDIERDSNMIPKHYEYNFDGLSFTYDDSCAKNAVNSAIHQQACKKKVLDMVYDIFEKVECAKEEDFFARFSSSIDKFHAESVQISFKQTESKTKSPAKIFAGSERHTSNSPMTKRIHAFHKKPKSTPKRKKSSYNFSSP</sequence>
<comment type="caution">
    <text evidence="4">The sequence shown here is derived from an EMBL/GenBank/DDBJ whole genome shotgun (WGS) entry which is preliminary data.</text>
</comment>
<gene>
    <name evidence="4" type="ORF">CTEN210_05165</name>
</gene>
<dbReference type="AlphaFoldDB" id="A0AAD3CQ00"/>
<protein>
    <recommendedName>
        <fullName evidence="3">SWIM-type domain-containing protein</fullName>
    </recommendedName>
</protein>
<evidence type="ECO:0000256" key="1">
    <source>
        <dbReference type="PROSITE-ProRule" id="PRU00325"/>
    </source>
</evidence>
<dbReference type="InterPro" id="IPR007527">
    <property type="entry name" value="Znf_SWIM"/>
</dbReference>
<dbReference type="PROSITE" id="PS50966">
    <property type="entry name" value="ZF_SWIM"/>
    <property type="match status" value="1"/>
</dbReference>
<evidence type="ECO:0000259" key="3">
    <source>
        <dbReference type="PROSITE" id="PS50966"/>
    </source>
</evidence>
<name>A0AAD3CQ00_9STRA</name>
<dbReference type="Proteomes" id="UP001054902">
    <property type="component" value="Unassembled WGS sequence"/>
</dbReference>